<dbReference type="InterPro" id="IPR050390">
    <property type="entry name" value="C5-Methyltransferase"/>
</dbReference>
<dbReference type="NCBIfam" id="TIGR00675">
    <property type="entry name" value="dcm"/>
    <property type="match status" value="1"/>
</dbReference>
<sequence length="445" mass="48948">MIRPIGIDLFAGAGGLSLGFEQAGFDIVAAVEIDPVHCAVHKFNFPNCAVLPRSVTGLSGEEIREAAGLSADATVDVVFGGPPCQGFSMIGQRSLDDPRNRLVYDFVRIVTELDANYFVFENVKGLTVGRQRKFLEEVVEAFQKAGYDVRLPWKVFNASEYGVPQQRERLILIGCKRGLALPEFPPAITRAANGTSDRLPAGPSVEDAIGDLPDADQFDELANGDKAKTVKYGEPSLYAAELRCLTNYAWHFGYRRNWDPATLTSSWRTEHTEISRRRFAETPSGESEPISRFFKLDANGVSNTLRAGTDGARGAFTSPRPIHYRYSRCITVREMARLHGFPDWFRLHSTKWHGARQIGNSVPPPLARAVASSLIAAMGKEATRPDETIELGDEALLYATVSEAADLLGVVAPKTKRDRNSNIRKRKQHETEAARLAALEALSDG</sequence>
<dbReference type="GO" id="GO:0032259">
    <property type="term" value="P:methylation"/>
    <property type="evidence" value="ECO:0007669"/>
    <property type="project" value="UniProtKB-KW"/>
</dbReference>
<dbReference type="EMBL" id="JAKVIN010000012">
    <property type="protein sequence ID" value="MCJ8151853.1"/>
    <property type="molecule type" value="Genomic_DNA"/>
</dbReference>
<accession>A0ABT0CTB0</accession>
<dbReference type="GO" id="GO:0008168">
    <property type="term" value="F:methyltransferase activity"/>
    <property type="evidence" value="ECO:0007669"/>
    <property type="project" value="UniProtKB-KW"/>
</dbReference>
<dbReference type="PRINTS" id="PR00105">
    <property type="entry name" value="C5METTRFRASE"/>
</dbReference>
<name>A0ABT0CTB0_9HYPH</name>
<dbReference type="Gene3D" id="3.90.120.10">
    <property type="entry name" value="DNA Methylase, subunit A, domain 2"/>
    <property type="match status" value="1"/>
</dbReference>
<evidence type="ECO:0000256" key="5">
    <source>
        <dbReference type="ARBA" id="ARBA00047422"/>
    </source>
</evidence>
<protein>
    <recommendedName>
        <fullName evidence="8">Cytosine-specific methyltransferase</fullName>
        <ecNumber evidence="8">2.1.1.37</ecNumber>
    </recommendedName>
</protein>
<evidence type="ECO:0000313" key="10">
    <source>
        <dbReference type="Proteomes" id="UP001201844"/>
    </source>
</evidence>
<dbReference type="InterPro" id="IPR029063">
    <property type="entry name" value="SAM-dependent_MTases_sf"/>
</dbReference>
<reference evidence="9 10" key="1">
    <citation type="submission" date="2022-02" db="EMBL/GenBank/DDBJ databases">
        <title>Shinella B3.7 sp. nov., isolated from Sediment (Zhairuo Island).</title>
        <authorList>
            <person name="Chen G."/>
        </authorList>
    </citation>
    <scope>NUCLEOTIDE SEQUENCE [LARGE SCALE GENOMIC DNA]</scope>
    <source>
        <strain evidence="9 10">B3.7</strain>
    </source>
</reference>
<dbReference type="SUPFAM" id="SSF53335">
    <property type="entry name" value="S-adenosyl-L-methionine-dependent methyltransferases"/>
    <property type="match status" value="1"/>
</dbReference>
<keyword evidence="10" id="KW-1185">Reference proteome</keyword>
<dbReference type="Proteomes" id="UP001201844">
    <property type="component" value="Unassembled WGS sequence"/>
</dbReference>
<organism evidence="9 10">
    <name type="scientific">Shinella sedimenti</name>
    <dbReference type="NCBI Taxonomy" id="2919913"/>
    <lineage>
        <taxon>Bacteria</taxon>
        <taxon>Pseudomonadati</taxon>
        <taxon>Pseudomonadota</taxon>
        <taxon>Alphaproteobacteria</taxon>
        <taxon>Hyphomicrobiales</taxon>
        <taxon>Rhizobiaceae</taxon>
        <taxon>Shinella</taxon>
    </lineage>
</organism>
<gene>
    <name evidence="9" type="ORF">MKI86_22205</name>
</gene>
<keyword evidence="1 6" id="KW-0489">Methyltransferase</keyword>
<dbReference type="InterPro" id="IPR018117">
    <property type="entry name" value="C5_DNA_meth_AS"/>
</dbReference>
<dbReference type="Gene3D" id="3.40.50.150">
    <property type="entry name" value="Vaccinia Virus protein VP39"/>
    <property type="match status" value="1"/>
</dbReference>
<evidence type="ECO:0000256" key="6">
    <source>
        <dbReference type="PROSITE-ProRule" id="PRU01016"/>
    </source>
</evidence>
<dbReference type="EC" id="2.1.1.37" evidence="8"/>
<comment type="similarity">
    <text evidence="6 7">Belongs to the class I-like SAM-binding methyltransferase superfamily. C5-methyltransferase family.</text>
</comment>
<dbReference type="PANTHER" id="PTHR10629">
    <property type="entry name" value="CYTOSINE-SPECIFIC METHYLTRANSFERASE"/>
    <property type="match status" value="1"/>
</dbReference>
<feature type="active site" evidence="6">
    <location>
        <position position="84"/>
    </location>
</feature>
<evidence type="ECO:0000313" key="9">
    <source>
        <dbReference type="EMBL" id="MCJ8151853.1"/>
    </source>
</evidence>
<dbReference type="RefSeq" id="WP_241605433.1">
    <property type="nucleotide sequence ID" value="NZ_JAKVIN010000012.1"/>
</dbReference>
<dbReference type="InterPro" id="IPR031303">
    <property type="entry name" value="C5_meth_CS"/>
</dbReference>
<evidence type="ECO:0000256" key="3">
    <source>
        <dbReference type="ARBA" id="ARBA00022691"/>
    </source>
</evidence>
<keyword evidence="4" id="KW-0680">Restriction system</keyword>
<evidence type="ECO:0000256" key="8">
    <source>
        <dbReference type="RuleBase" id="RU000417"/>
    </source>
</evidence>
<dbReference type="PANTHER" id="PTHR10629:SF52">
    <property type="entry name" value="DNA (CYTOSINE-5)-METHYLTRANSFERASE 1"/>
    <property type="match status" value="1"/>
</dbReference>
<evidence type="ECO:0000256" key="7">
    <source>
        <dbReference type="RuleBase" id="RU000416"/>
    </source>
</evidence>
<comment type="catalytic activity">
    <reaction evidence="5 8">
        <text>a 2'-deoxycytidine in DNA + S-adenosyl-L-methionine = a 5-methyl-2'-deoxycytidine in DNA + S-adenosyl-L-homocysteine + H(+)</text>
        <dbReference type="Rhea" id="RHEA:13681"/>
        <dbReference type="Rhea" id="RHEA-COMP:11369"/>
        <dbReference type="Rhea" id="RHEA-COMP:11370"/>
        <dbReference type="ChEBI" id="CHEBI:15378"/>
        <dbReference type="ChEBI" id="CHEBI:57856"/>
        <dbReference type="ChEBI" id="CHEBI:59789"/>
        <dbReference type="ChEBI" id="CHEBI:85452"/>
        <dbReference type="ChEBI" id="CHEBI:85454"/>
        <dbReference type="EC" id="2.1.1.37"/>
    </reaction>
</comment>
<dbReference type="Pfam" id="PF00145">
    <property type="entry name" value="DNA_methylase"/>
    <property type="match status" value="1"/>
</dbReference>
<proteinExistence type="inferred from homology"/>
<dbReference type="PROSITE" id="PS00095">
    <property type="entry name" value="C5_MTASE_2"/>
    <property type="match status" value="1"/>
</dbReference>
<dbReference type="PROSITE" id="PS51679">
    <property type="entry name" value="SAM_MT_C5"/>
    <property type="match status" value="1"/>
</dbReference>
<comment type="caution">
    <text evidence="9">The sequence shown here is derived from an EMBL/GenBank/DDBJ whole genome shotgun (WGS) entry which is preliminary data.</text>
</comment>
<evidence type="ECO:0000256" key="4">
    <source>
        <dbReference type="ARBA" id="ARBA00022747"/>
    </source>
</evidence>
<evidence type="ECO:0000256" key="2">
    <source>
        <dbReference type="ARBA" id="ARBA00022679"/>
    </source>
</evidence>
<keyword evidence="3 6" id="KW-0949">S-adenosyl-L-methionine</keyword>
<keyword evidence="2 6" id="KW-0808">Transferase</keyword>
<evidence type="ECO:0000256" key="1">
    <source>
        <dbReference type="ARBA" id="ARBA00022603"/>
    </source>
</evidence>
<dbReference type="PROSITE" id="PS00094">
    <property type="entry name" value="C5_MTASE_1"/>
    <property type="match status" value="1"/>
</dbReference>
<dbReference type="InterPro" id="IPR001525">
    <property type="entry name" value="C5_MeTfrase"/>
</dbReference>